<feature type="domain" description="ATP-grasp" evidence="1">
    <location>
        <begin position="85"/>
        <end position="237"/>
    </location>
</feature>
<dbReference type="RefSeq" id="WP_069967871.1">
    <property type="nucleotide sequence ID" value="NZ_CM124774.1"/>
</dbReference>
<protein>
    <recommendedName>
        <fullName evidence="1">ATP-grasp domain-containing protein</fullName>
    </recommendedName>
</protein>
<dbReference type="EMBL" id="MJGC01000066">
    <property type="protein sequence ID" value="OEJ74373.1"/>
    <property type="molecule type" value="Genomic_DNA"/>
</dbReference>
<gene>
    <name evidence="2" type="ORF">BH720_14165</name>
</gene>
<comment type="caution">
    <text evidence="2">The sequence shown here is derived from an EMBL/GenBank/DDBJ whole genome shotgun (WGS) entry which is preliminary data.</text>
</comment>
<dbReference type="OrthoDB" id="482201at2"/>
<dbReference type="InterPro" id="IPR041261">
    <property type="entry name" value="R2K_2"/>
</dbReference>
<organism evidence="2">
    <name type="scientific">Desertifilum tharense IPPAS B-1220</name>
    <dbReference type="NCBI Taxonomy" id="1781255"/>
    <lineage>
        <taxon>Bacteria</taxon>
        <taxon>Bacillati</taxon>
        <taxon>Cyanobacteriota</taxon>
        <taxon>Cyanophyceae</taxon>
        <taxon>Desertifilales</taxon>
        <taxon>Desertifilaceae</taxon>
        <taxon>Desertifilum</taxon>
    </lineage>
</organism>
<sequence length="251" mass="28808">MISKAFIQEQGNGRLGEEEQRVVAELKRRGIPITFYTEKRIHRRQLPLDGESLLVGDMSCIAGALKQLSIPEPKPNDYPTSLSEFLHRRVWRSTLGELERWLQGGRYRATFVKPATRRKRFTGCVFESEYDLSQVYGVSRQEKVLCSEVVDWLSEYRIYVVHSEIRNVDWYAGNADIPIDIEEVRRAIQVLDQAKESYAGYAIDFGVLASGQTALVEMNDGFAVGAYSIDSKNYTDMIWARWEELLAQRQG</sequence>
<name>A0A1E5QJ51_9CYAN</name>
<dbReference type="Pfam" id="PF18299">
    <property type="entry name" value="R2K_2"/>
    <property type="match status" value="1"/>
</dbReference>
<evidence type="ECO:0000259" key="1">
    <source>
        <dbReference type="Pfam" id="PF18299"/>
    </source>
</evidence>
<dbReference type="AlphaFoldDB" id="A0A1E5QJ51"/>
<accession>A0A1E5QJ51</accession>
<dbReference type="STRING" id="1781255.BH720_14165"/>
<reference evidence="2" key="1">
    <citation type="submission" date="2016-09" db="EMBL/GenBank/DDBJ databases">
        <title>Draft genome of thermotolerant cyanobacterium Desertifilum sp. strain IPPAS B-1220.</title>
        <authorList>
            <person name="Sinetova M.A."/>
            <person name="Bolakhan K."/>
            <person name="Zayadan B.K."/>
            <person name="Mironov K.S."/>
            <person name="Ustinova V."/>
            <person name="Kupriyanova E.V."/>
            <person name="Sidorov R.A."/>
            <person name="Skrypnik A.N."/>
            <person name="Gogoleva N.E."/>
            <person name="Gogolev Y.V."/>
            <person name="Los D.A."/>
        </authorList>
    </citation>
    <scope>NUCLEOTIDE SEQUENCE [LARGE SCALE GENOMIC DNA]</scope>
    <source>
        <strain evidence="2">IPPAS B-1220</strain>
    </source>
</reference>
<proteinExistence type="predicted"/>
<evidence type="ECO:0000313" key="2">
    <source>
        <dbReference type="EMBL" id="OEJ74373.1"/>
    </source>
</evidence>